<sequence>MLRLFIYSALIILHIITMLWENIVLIQVTGIVANLAIFISFFYARGLYLYSGILFYLLGCSIFITNGLPWNSFFLQFQSMLGILSLFMMLPFLNSLIIVGRYDQHLSSLLQYKVQNAGDLYKRSSLVTHILGLFLNIATIPLVLKSLHKSLKTFSKAKRDTFYTQNLLRAYALCLMWSPMEIMVIQSLEMTGGNYLFIFPFLIIFSISMIFLDTLLGKFKYAELTVQQTRKAVSIRPVLKKIKELFTFLLLLVLSVTILNYILGKGYLFSLVLLILPISLLWAGKIHKLKRYFHYVIPHWKMKTKGQANFFCMFLSAGFFVNMLAETDILAILQRVYMHFSQQLFILFILIGLYFFVSSFIGFHPLVSITLLGEILQPILPNIAGIPLAFVLVTTSLSTIMYSPFNVSVSVLSNELKQNSYKLSLWNIPFSLLLIFLSILAGYLLHILFHLFS</sequence>
<feature type="transmembrane region" description="Helical" evidence="1">
    <location>
        <begin position="308"/>
        <end position="325"/>
    </location>
</feature>
<name>A0ABY5JRH8_9BACI</name>
<keyword evidence="3" id="KW-1185">Reference proteome</keyword>
<feature type="transmembrane region" description="Helical" evidence="1">
    <location>
        <begin position="126"/>
        <end position="147"/>
    </location>
</feature>
<evidence type="ECO:0000313" key="3">
    <source>
        <dbReference type="Proteomes" id="UP001059773"/>
    </source>
</evidence>
<gene>
    <name evidence="2" type="ORF">NP439_23330</name>
</gene>
<protein>
    <recommendedName>
        <fullName evidence="4">C4-dicarboxylate ABC transporter</fullName>
    </recommendedName>
</protein>
<keyword evidence="1" id="KW-1133">Transmembrane helix</keyword>
<reference evidence="2" key="1">
    <citation type="submission" date="2022-07" db="EMBL/GenBank/DDBJ databases">
        <title>FELIX.</title>
        <authorList>
            <person name="Wan K.H."/>
            <person name="Park S."/>
            <person name="Lawrence Q."/>
            <person name="Eichenberger J.P."/>
            <person name="Booth B.W."/>
            <person name="Piaggio A.J."/>
            <person name="Chandler J.C."/>
            <person name="Franklin A.B."/>
            <person name="Celniker S.E."/>
        </authorList>
    </citation>
    <scope>NUCLEOTIDE SEQUENCE</scope>
    <source>
        <strain evidence="2">QA-1986 374</strain>
    </source>
</reference>
<dbReference type="EMBL" id="CP101914">
    <property type="protein sequence ID" value="UUI02927.1"/>
    <property type="molecule type" value="Genomic_DNA"/>
</dbReference>
<evidence type="ECO:0000313" key="2">
    <source>
        <dbReference type="EMBL" id="UUI02927.1"/>
    </source>
</evidence>
<feature type="transmembrane region" description="Helical" evidence="1">
    <location>
        <begin position="379"/>
        <end position="405"/>
    </location>
</feature>
<feature type="transmembrane region" description="Helical" evidence="1">
    <location>
        <begin position="269"/>
        <end position="287"/>
    </location>
</feature>
<evidence type="ECO:0000256" key="1">
    <source>
        <dbReference type="SAM" id="Phobius"/>
    </source>
</evidence>
<feature type="transmembrane region" description="Helical" evidence="1">
    <location>
        <begin position="168"/>
        <end position="188"/>
    </location>
</feature>
<dbReference type="Proteomes" id="UP001059773">
    <property type="component" value="Chromosome"/>
</dbReference>
<dbReference type="RefSeq" id="WP_256708116.1">
    <property type="nucleotide sequence ID" value="NZ_CP101914.1"/>
</dbReference>
<organism evidence="2 3">
    <name type="scientific">Oceanobacillus jeddahense</name>
    <dbReference type="NCBI Taxonomy" id="1462527"/>
    <lineage>
        <taxon>Bacteria</taxon>
        <taxon>Bacillati</taxon>
        <taxon>Bacillota</taxon>
        <taxon>Bacilli</taxon>
        <taxon>Bacillales</taxon>
        <taxon>Bacillaceae</taxon>
        <taxon>Oceanobacillus</taxon>
    </lineage>
</organism>
<proteinExistence type="predicted"/>
<feature type="transmembrane region" description="Helical" evidence="1">
    <location>
        <begin position="12"/>
        <end position="41"/>
    </location>
</feature>
<feature type="transmembrane region" description="Helical" evidence="1">
    <location>
        <begin position="194"/>
        <end position="212"/>
    </location>
</feature>
<feature type="transmembrane region" description="Helical" evidence="1">
    <location>
        <begin position="47"/>
        <end position="68"/>
    </location>
</feature>
<keyword evidence="1" id="KW-0472">Membrane</keyword>
<feature type="transmembrane region" description="Helical" evidence="1">
    <location>
        <begin position="345"/>
        <end position="367"/>
    </location>
</feature>
<keyword evidence="1" id="KW-0812">Transmembrane</keyword>
<feature type="transmembrane region" description="Helical" evidence="1">
    <location>
        <begin position="80"/>
        <end position="102"/>
    </location>
</feature>
<accession>A0ABY5JRH8</accession>
<feature type="transmembrane region" description="Helical" evidence="1">
    <location>
        <begin position="245"/>
        <end position="263"/>
    </location>
</feature>
<feature type="transmembrane region" description="Helical" evidence="1">
    <location>
        <begin position="425"/>
        <end position="449"/>
    </location>
</feature>
<evidence type="ECO:0008006" key="4">
    <source>
        <dbReference type="Google" id="ProtNLM"/>
    </source>
</evidence>